<accession>D2AVA3</accession>
<protein>
    <submittedName>
        <fullName evidence="2">Uncharacterized protein</fullName>
    </submittedName>
</protein>
<dbReference type="Proteomes" id="UP000002029">
    <property type="component" value="Chromosome"/>
</dbReference>
<evidence type="ECO:0000313" key="2">
    <source>
        <dbReference type="EMBL" id="ACZ88754.1"/>
    </source>
</evidence>
<proteinExistence type="predicted"/>
<gene>
    <name evidence="2" type="ordered locus">Sros_6020</name>
</gene>
<evidence type="ECO:0000313" key="3">
    <source>
        <dbReference type="Proteomes" id="UP000002029"/>
    </source>
</evidence>
<keyword evidence="3" id="KW-1185">Reference proteome</keyword>
<sequence length="77" mass="7915">MTQNPFPPSVDTPPVALPGHAGGFPGHEVALPGHAGGLRDGWGRRAGRRSGRSAVPGVRRAAPAAGSAVRDNSYIYM</sequence>
<reference evidence="2 3" key="1">
    <citation type="journal article" date="2010" name="Stand. Genomic Sci.">
        <title>Complete genome sequence of Streptosporangium roseum type strain (NI 9100).</title>
        <authorList>
            <person name="Nolan M."/>
            <person name="Sikorski J."/>
            <person name="Jando M."/>
            <person name="Lucas S."/>
            <person name="Lapidus A."/>
            <person name="Glavina Del Rio T."/>
            <person name="Chen F."/>
            <person name="Tice H."/>
            <person name="Pitluck S."/>
            <person name="Cheng J.F."/>
            <person name="Chertkov O."/>
            <person name="Sims D."/>
            <person name="Meincke L."/>
            <person name="Brettin T."/>
            <person name="Han C."/>
            <person name="Detter J.C."/>
            <person name="Bruce D."/>
            <person name="Goodwin L."/>
            <person name="Land M."/>
            <person name="Hauser L."/>
            <person name="Chang Y.J."/>
            <person name="Jeffries C.D."/>
            <person name="Ivanova N."/>
            <person name="Mavromatis K."/>
            <person name="Mikhailova N."/>
            <person name="Chen A."/>
            <person name="Palaniappan K."/>
            <person name="Chain P."/>
            <person name="Rohde M."/>
            <person name="Goker M."/>
            <person name="Bristow J."/>
            <person name="Eisen J.A."/>
            <person name="Markowitz V."/>
            <person name="Hugenholtz P."/>
            <person name="Kyrpides N.C."/>
            <person name="Klenk H.P."/>
        </authorList>
    </citation>
    <scope>NUCLEOTIDE SEQUENCE [LARGE SCALE GENOMIC DNA]</scope>
    <source>
        <strain evidence="3">ATCC 12428 / DSM 43021 / JCM 3005 / NI 9100</strain>
    </source>
</reference>
<name>D2AVA3_STRRD</name>
<evidence type="ECO:0000256" key="1">
    <source>
        <dbReference type="SAM" id="MobiDB-lite"/>
    </source>
</evidence>
<feature type="region of interest" description="Disordered" evidence="1">
    <location>
        <begin position="1"/>
        <end position="59"/>
    </location>
</feature>
<feature type="compositionally biased region" description="Pro residues" evidence="1">
    <location>
        <begin position="1"/>
        <end position="11"/>
    </location>
</feature>
<dbReference type="STRING" id="479432.Sros_6020"/>
<dbReference type="HOGENOM" id="CLU_2636622_0_0_11"/>
<dbReference type="KEGG" id="sro:Sros_6020"/>
<dbReference type="EMBL" id="CP001814">
    <property type="protein sequence ID" value="ACZ88754.1"/>
    <property type="molecule type" value="Genomic_DNA"/>
</dbReference>
<organism evidence="2 3">
    <name type="scientific">Streptosporangium roseum (strain ATCC 12428 / DSM 43021 / JCM 3005 / KCTC 9067 / NCIMB 10171 / NRRL 2505 / NI 9100)</name>
    <dbReference type="NCBI Taxonomy" id="479432"/>
    <lineage>
        <taxon>Bacteria</taxon>
        <taxon>Bacillati</taxon>
        <taxon>Actinomycetota</taxon>
        <taxon>Actinomycetes</taxon>
        <taxon>Streptosporangiales</taxon>
        <taxon>Streptosporangiaceae</taxon>
        <taxon>Streptosporangium</taxon>
    </lineage>
</organism>
<dbReference type="AlphaFoldDB" id="D2AVA3"/>